<feature type="signal peptide" evidence="2">
    <location>
        <begin position="1"/>
        <end position="18"/>
    </location>
</feature>
<dbReference type="EMBL" id="LGUA01000169">
    <property type="protein sequence ID" value="OAX83495.1"/>
    <property type="molecule type" value="Genomic_DNA"/>
</dbReference>
<reference evidence="3 4" key="1">
    <citation type="submission" date="2015-07" db="EMBL/GenBank/DDBJ databases">
        <title>Emmonsia species relationships and genome sequence.</title>
        <authorList>
            <person name="Cuomo C.A."/>
            <person name="Schwartz I.S."/>
            <person name="Kenyon C."/>
            <person name="de Hoog G.S."/>
            <person name="Govender N.P."/>
            <person name="Botha A."/>
            <person name="Moreno L."/>
            <person name="de Vries M."/>
            <person name="Munoz J.F."/>
            <person name="Stielow J.B."/>
        </authorList>
    </citation>
    <scope>NUCLEOTIDE SEQUENCE [LARGE SCALE GENOMIC DNA]</scope>
    <source>
        <strain evidence="3 4">CBS 136260</strain>
    </source>
</reference>
<keyword evidence="4" id="KW-1185">Reference proteome</keyword>
<name>A0A1B7P396_9EURO</name>
<comment type="caution">
    <text evidence="3">The sequence shown here is derived from an EMBL/GenBank/DDBJ whole genome shotgun (WGS) entry which is preliminary data.</text>
</comment>
<dbReference type="OrthoDB" id="3660917at2759"/>
<keyword evidence="2" id="KW-0732">Signal</keyword>
<evidence type="ECO:0000256" key="1">
    <source>
        <dbReference type="SAM" id="MobiDB-lite"/>
    </source>
</evidence>
<sequence length="207" mass="22925">MKLSWVSVGLCAVAGAGADKLNLDRIFRRMTTDPEGAFHIDELGILRSLDRRGKVLDFARLERRQLLGVASAYYSTTEKGELISTWANANSSQLAPDDIWSPAPHLLPRRFTDPGQREELTSPAPSLSRILGRGRADCTTLYCNSFRFCVENGCTWCLAAGRKSRCILEGSAHTPQHTPYNPSNPPKPPFSPPHPQGQAGHHHHHHQ</sequence>
<evidence type="ECO:0000313" key="3">
    <source>
        <dbReference type="EMBL" id="OAX83495.1"/>
    </source>
</evidence>
<protein>
    <recommendedName>
        <fullName evidence="5">Apple domain-containing protein</fullName>
    </recommendedName>
</protein>
<accession>A0A1B7P396</accession>
<feature type="compositionally biased region" description="Pro residues" evidence="1">
    <location>
        <begin position="182"/>
        <end position="195"/>
    </location>
</feature>
<dbReference type="AlphaFoldDB" id="A0A1B7P396"/>
<proteinExistence type="predicted"/>
<feature type="chain" id="PRO_5008598391" description="Apple domain-containing protein" evidence="2">
    <location>
        <begin position="19"/>
        <end position="207"/>
    </location>
</feature>
<feature type="region of interest" description="Disordered" evidence="1">
    <location>
        <begin position="173"/>
        <end position="207"/>
    </location>
</feature>
<evidence type="ECO:0000256" key="2">
    <source>
        <dbReference type="SAM" id="SignalP"/>
    </source>
</evidence>
<evidence type="ECO:0000313" key="4">
    <source>
        <dbReference type="Proteomes" id="UP000091918"/>
    </source>
</evidence>
<organism evidence="3 4">
    <name type="scientific">Emergomyces africanus</name>
    <dbReference type="NCBI Taxonomy" id="1955775"/>
    <lineage>
        <taxon>Eukaryota</taxon>
        <taxon>Fungi</taxon>
        <taxon>Dikarya</taxon>
        <taxon>Ascomycota</taxon>
        <taxon>Pezizomycotina</taxon>
        <taxon>Eurotiomycetes</taxon>
        <taxon>Eurotiomycetidae</taxon>
        <taxon>Onygenales</taxon>
        <taxon>Ajellomycetaceae</taxon>
        <taxon>Emergomyces</taxon>
    </lineage>
</organism>
<evidence type="ECO:0008006" key="5">
    <source>
        <dbReference type="Google" id="ProtNLM"/>
    </source>
</evidence>
<gene>
    <name evidence="3" type="ORF">ACJ72_02147</name>
</gene>
<dbReference type="Proteomes" id="UP000091918">
    <property type="component" value="Unassembled WGS sequence"/>
</dbReference>